<keyword evidence="12" id="KW-1185">Reference proteome</keyword>
<feature type="compositionally biased region" description="Polar residues" evidence="6">
    <location>
        <begin position="8"/>
        <end position="26"/>
    </location>
</feature>
<dbReference type="SUPFAM" id="SSF47592">
    <property type="entry name" value="SWIB/MDM2 domain"/>
    <property type="match status" value="1"/>
</dbReference>
<evidence type="ECO:0000256" key="1">
    <source>
        <dbReference type="ARBA" id="ARBA00022723"/>
    </source>
</evidence>
<dbReference type="InterPro" id="IPR036855">
    <property type="entry name" value="Znf_CCCH_sf"/>
</dbReference>
<feature type="compositionally biased region" description="Polar residues" evidence="6">
    <location>
        <begin position="1360"/>
        <end position="1377"/>
    </location>
</feature>
<feature type="compositionally biased region" description="Basic and acidic residues" evidence="6">
    <location>
        <begin position="640"/>
        <end position="652"/>
    </location>
</feature>
<evidence type="ECO:0008006" key="13">
    <source>
        <dbReference type="Google" id="ProtNLM"/>
    </source>
</evidence>
<gene>
    <name evidence="11" type="ORF">Nepgr_016743</name>
</gene>
<feature type="domain" description="C3H1-type" evidence="7">
    <location>
        <begin position="1625"/>
        <end position="1650"/>
    </location>
</feature>
<feature type="region of interest" description="Disordered" evidence="6">
    <location>
        <begin position="1421"/>
        <end position="1627"/>
    </location>
</feature>
<feature type="compositionally biased region" description="Polar residues" evidence="6">
    <location>
        <begin position="1490"/>
        <end position="1503"/>
    </location>
</feature>
<dbReference type="CDD" id="cd00072">
    <property type="entry name" value="GYF"/>
    <property type="match status" value="1"/>
</dbReference>
<evidence type="ECO:0000256" key="6">
    <source>
        <dbReference type="SAM" id="MobiDB-lite"/>
    </source>
</evidence>
<dbReference type="Pfam" id="PF03126">
    <property type="entry name" value="Plus-3"/>
    <property type="match status" value="1"/>
</dbReference>
<dbReference type="Gene3D" id="3.30.40.10">
    <property type="entry name" value="Zinc/RING finger domain, C3HC4 (zinc finger)"/>
    <property type="match status" value="1"/>
</dbReference>
<feature type="region of interest" description="Disordered" evidence="6">
    <location>
        <begin position="937"/>
        <end position="989"/>
    </location>
</feature>
<evidence type="ECO:0000313" key="12">
    <source>
        <dbReference type="Proteomes" id="UP001279734"/>
    </source>
</evidence>
<dbReference type="InterPro" id="IPR035445">
    <property type="entry name" value="GYF-like_dom_sf"/>
</dbReference>
<dbReference type="PANTHER" id="PTHR46695">
    <property type="entry name" value="ZINC FINGER CCCH DOMAIN-CONTAINING PROTEIN 44-RELATED"/>
    <property type="match status" value="1"/>
</dbReference>
<feature type="compositionally biased region" description="Polar residues" evidence="6">
    <location>
        <begin position="1543"/>
        <end position="1577"/>
    </location>
</feature>
<feature type="region of interest" description="Disordered" evidence="6">
    <location>
        <begin position="283"/>
        <end position="307"/>
    </location>
</feature>
<dbReference type="EMBL" id="BSYO01000014">
    <property type="protein sequence ID" value="GMH14902.1"/>
    <property type="molecule type" value="Genomic_DNA"/>
</dbReference>
<feature type="zinc finger region" description="C3H1-type" evidence="5">
    <location>
        <begin position="1625"/>
        <end position="1650"/>
    </location>
</feature>
<dbReference type="PROSITE" id="PS01359">
    <property type="entry name" value="ZF_PHD_1"/>
    <property type="match status" value="1"/>
</dbReference>
<dbReference type="InterPro" id="IPR003121">
    <property type="entry name" value="SWIB_MDM2_domain"/>
</dbReference>
<evidence type="ECO:0000259" key="7">
    <source>
        <dbReference type="PROSITE" id="PS50103"/>
    </source>
</evidence>
<organism evidence="11 12">
    <name type="scientific">Nepenthes gracilis</name>
    <name type="common">Slender pitcher plant</name>
    <dbReference type="NCBI Taxonomy" id="150966"/>
    <lineage>
        <taxon>Eukaryota</taxon>
        <taxon>Viridiplantae</taxon>
        <taxon>Streptophyta</taxon>
        <taxon>Embryophyta</taxon>
        <taxon>Tracheophyta</taxon>
        <taxon>Spermatophyta</taxon>
        <taxon>Magnoliopsida</taxon>
        <taxon>eudicotyledons</taxon>
        <taxon>Gunneridae</taxon>
        <taxon>Pentapetalae</taxon>
        <taxon>Caryophyllales</taxon>
        <taxon>Nepenthaceae</taxon>
        <taxon>Nepenthes</taxon>
    </lineage>
</organism>
<feature type="domain" description="DM2" evidence="10">
    <location>
        <begin position="320"/>
        <end position="403"/>
    </location>
</feature>
<dbReference type="InterPro" id="IPR013083">
    <property type="entry name" value="Znf_RING/FYVE/PHD"/>
</dbReference>
<comment type="caution">
    <text evidence="11">The sequence shown here is derived from an EMBL/GenBank/DDBJ whole genome shotgun (WGS) entry which is preliminary data.</text>
</comment>
<dbReference type="Pfam" id="PF02201">
    <property type="entry name" value="SWIB"/>
    <property type="match status" value="1"/>
</dbReference>
<feature type="domain" description="Plus3" evidence="9">
    <location>
        <begin position="461"/>
        <end position="594"/>
    </location>
</feature>
<dbReference type="SMART" id="SM00151">
    <property type="entry name" value="SWIB"/>
    <property type="match status" value="1"/>
</dbReference>
<dbReference type="SUPFAM" id="SSF159042">
    <property type="entry name" value="Plus3-like"/>
    <property type="match status" value="1"/>
</dbReference>
<dbReference type="GO" id="GO:0008270">
    <property type="term" value="F:zinc ion binding"/>
    <property type="evidence" value="ECO:0007669"/>
    <property type="project" value="UniProtKB-KW"/>
</dbReference>
<dbReference type="SUPFAM" id="SSF57903">
    <property type="entry name" value="FYVE/PHD zinc finger"/>
    <property type="match status" value="1"/>
</dbReference>
<feature type="compositionally biased region" description="Polar residues" evidence="6">
    <location>
        <begin position="1464"/>
        <end position="1479"/>
    </location>
</feature>
<evidence type="ECO:0000259" key="8">
    <source>
        <dbReference type="PROSITE" id="PS50829"/>
    </source>
</evidence>
<dbReference type="InterPro" id="IPR011011">
    <property type="entry name" value="Znf_FYVE_PHD"/>
</dbReference>
<feature type="compositionally biased region" description="Basic and acidic residues" evidence="6">
    <location>
        <begin position="1587"/>
        <end position="1601"/>
    </location>
</feature>
<dbReference type="InterPro" id="IPR001965">
    <property type="entry name" value="Znf_PHD"/>
</dbReference>
<dbReference type="InterPro" id="IPR019835">
    <property type="entry name" value="SWIB_domain"/>
</dbReference>
<dbReference type="Gene3D" id="1.10.245.10">
    <property type="entry name" value="SWIB/MDM2 domain"/>
    <property type="match status" value="1"/>
</dbReference>
<dbReference type="InterPro" id="IPR000571">
    <property type="entry name" value="Znf_CCCH"/>
</dbReference>
<dbReference type="Gene3D" id="3.30.1490.40">
    <property type="match status" value="1"/>
</dbReference>
<keyword evidence="4" id="KW-0238">DNA-binding</keyword>
<dbReference type="Pfam" id="PF02213">
    <property type="entry name" value="GYF"/>
    <property type="match status" value="1"/>
</dbReference>
<evidence type="ECO:0000256" key="4">
    <source>
        <dbReference type="ARBA" id="ARBA00023125"/>
    </source>
</evidence>
<protein>
    <recommendedName>
        <fullName evidence="13">Zinc finger CCCH domain-containing protein 44</fullName>
    </recommendedName>
</protein>
<evidence type="ECO:0000313" key="11">
    <source>
        <dbReference type="EMBL" id="GMH14902.1"/>
    </source>
</evidence>
<dbReference type="SMART" id="SM00444">
    <property type="entry name" value="GYF"/>
    <property type="match status" value="1"/>
</dbReference>
<dbReference type="PANTHER" id="PTHR46695:SF4">
    <property type="entry name" value="ZINC FINGER CCCH DOMAIN-CONTAINING PROTEIN 44"/>
    <property type="match status" value="1"/>
</dbReference>
<dbReference type="InterPro" id="IPR003169">
    <property type="entry name" value="GYF"/>
</dbReference>
<feature type="region of interest" description="Disordered" evidence="6">
    <location>
        <begin position="1"/>
        <end position="36"/>
    </location>
</feature>
<dbReference type="Gene3D" id="3.90.70.200">
    <property type="entry name" value="Plus-3 domain"/>
    <property type="match status" value="1"/>
</dbReference>
<dbReference type="Proteomes" id="UP001279734">
    <property type="component" value="Unassembled WGS sequence"/>
</dbReference>
<feature type="region of interest" description="Disordered" evidence="6">
    <location>
        <begin position="640"/>
        <end position="744"/>
    </location>
</feature>
<dbReference type="SUPFAM" id="SSF90229">
    <property type="entry name" value="CCCH zinc finger"/>
    <property type="match status" value="1"/>
</dbReference>
<dbReference type="Pfam" id="PF25980">
    <property type="entry name" value="NERD_plant"/>
    <property type="match status" value="1"/>
</dbReference>
<reference evidence="11" key="1">
    <citation type="submission" date="2023-05" db="EMBL/GenBank/DDBJ databases">
        <title>Nepenthes gracilis genome sequencing.</title>
        <authorList>
            <person name="Fukushima K."/>
        </authorList>
    </citation>
    <scope>NUCLEOTIDE SEQUENCE</scope>
    <source>
        <strain evidence="11">SING2019-196</strain>
    </source>
</reference>
<accession>A0AAD3SPW2</accession>
<dbReference type="InterPro" id="IPR058668">
    <property type="entry name" value="NERD_dom"/>
</dbReference>
<dbReference type="PROSITE" id="PS50103">
    <property type="entry name" value="ZF_C3H1"/>
    <property type="match status" value="1"/>
</dbReference>
<name>A0AAD3SPW2_NEPGR</name>
<dbReference type="PROSITE" id="PS51925">
    <property type="entry name" value="SWIB_MDM2"/>
    <property type="match status" value="1"/>
</dbReference>
<sequence>MENEPEQTSDVAEQPSVENSGWTEGSVTLDRQGLPDAQLAGGAPVALFSTGGTGGRMAGATEGELKVKEAEAVAAKRKRGRPPKGVQAKITAAAPPAKVFKKEEEDVCFICFDGGTLVLCDRRDCPKAYHPACVKRDEAFFRGRVRWNCGWHICNSCQRNAHFMCYTCPYSLCKGCAKQADILCVRGNKGFCRTCMTTIMLIENISQGSKESGQVDFDDKSSWEYLFKVYWIYLKQKESLILEELMRATNPWKGSGSDHKDDSSQEMLDTSVDKAAVLRRSTRQLEANGSKRRKIQRQPTTHNKGLQRVDEAVESKVPDLYAVGDWASKELLDFVSHMKNGDISVLSQFDVQALLLEYIRKNNLRDPRRKCQIICDRRLENLFGKTRVGHFEMLKLLEYHFKEDFRANSTIQGAIINHVAGHVEAEGSSEVIQTMNMDKKRQARRKVNERGQQINLDNYAAIDVHNINLIYLKRNLVENLLEDTEKFHDKVVGSIVRIRISCNDQKHDIYRLVRVVGTGMVAEPYKIGNKTTNVKLKILNLNKIEDVTSDVISNQEFSEDECRRLRQSIKCGLGERMTVGEIQEKARALQTVRVKDLLEAEMSRLNHLRDRASEMGHRKEYPLKLELLNTPEERQRRLCEIPEVHADPRMDPSYESDEDTGQSNIKKQDVSTSSAFSNSNTKDMDLITPQRGGDMPVSSKAKAFRSPTSDWEDNKNTCKKFQPGKEESAAGTDERDCESSPTLEGADAVSRILVELRNGVDRSIQTNDHVVMTTPNLPQVSCDTSVPLLTGTAVSSDNGELEKIWHYQDPSGKIQGPFCMLQLHKWSSNGYFPSDLRIWRTNESQDQSILLTVALRNAEYECEDQKGECVVGSTVSEPNEEHCPDNSDQSCAQKEKCCLLKSSLNSGIPNSCPAATCSSFETINLKLSIEFSDMHPQTPMAHKEDMNGESMENGQHATSNIPGQNSGKSWSMSSRRIELPDLPSPTPEQDHNDLRGLAVDNKQFVAENVTVQDLGTDPGISSVVIQFPNLQSPDDDKGQAVEAQQSDVSNVPGQGSSTSWSTLFVGPGSSDNQGMKVMPAVEDKQYAASIIPCRDSVVSWSTASNLVGSVIQLPDIAAAWDDSLRQTEPGSDDVTHSQPDCSRSRWHGMEPIELSTLGDESVSDLLTEVEALESLKAMASPTSRMNCGGDSIDSPGNDCFSPLVGLSPRLDPGKHDAMSSTCDIQFHSHPVMTDGLCGAFPIDVNDPAKMSGGCSSASPEGEGELNPSFVSVQQRELTPPCQPPATTLPLLATSLDSSASPVLEVENRAYVPVEEPELVSHVNSPASSQLPLLPGAVEVVKPSYVPMQQQPKLFSRMHSPASSQSSQPMTTLDSSISPGAVEGKPSHVSLPLPGLISPSHHPPAQLPLEGELKPAYICRRQQDSASENHPPAQPLLPLTNAQPPLPLMNLDSAGSPEEEGELKPQTQQPVSTTSLNSVLTPGEEGELKQASGNQQELVSQSHQPALPLLPSITRDSNPSPVNDGEPKPPYSSGDTGRELVRENVNSSRGGLTSRITNTAKGTGQRNQGIRASQQPRHSSNKVGRHSGSKDRSYHDGVDSRSRPLWTRHASFGGGGGGSSRPSHTPRGQRVCKFYESGYCKKGASCNYLHP</sequence>
<keyword evidence="3 5" id="KW-0862">Zinc</keyword>
<dbReference type="GO" id="GO:0003677">
    <property type="term" value="F:DNA binding"/>
    <property type="evidence" value="ECO:0007669"/>
    <property type="project" value="UniProtKB-KW"/>
</dbReference>
<evidence type="ECO:0000259" key="10">
    <source>
        <dbReference type="PROSITE" id="PS51925"/>
    </source>
</evidence>
<dbReference type="InterPro" id="IPR019786">
    <property type="entry name" value="Zinc_finger_PHD-type_CS"/>
</dbReference>
<feature type="region of interest" description="Disordered" evidence="6">
    <location>
        <begin position="1355"/>
        <end position="1407"/>
    </location>
</feature>
<dbReference type="SUPFAM" id="SSF55277">
    <property type="entry name" value="GYF domain"/>
    <property type="match status" value="1"/>
</dbReference>
<dbReference type="PROSITE" id="PS51360">
    <property type="entry name" value="PLUS3"/>
    <property type="match status" value="1"/>
</dbReference>
<feature type="compositionally biased region" description="Basic and acidic residues" evidence="6">
    <location>
        <begin position="723"/>
        <end position="738"/>
    </location>
</feature>
<dbReference type="InterPro" id="IPR004343">
    <property type="entry name" value="Plus-3_dom"/>
</dbReference>
<keyword evidence="2 5" id="KW-0863">Zinc-finger</keyword>
<dbReference type="SMART" id="SM00249">
    <property type="entry name" value="PHD"/>
    <property type="match status" value="1"/>
</dbReference>
<feature type="compositionally biased region" description="Polar residues" evidence="6">
    <location>
        <begin position="950"/>
        <end position="974"/>
    </location>
</feature>
<proteinExistence type="predicted"/>
<dbReference type="CDD" id="cd10567">
    <property type="entry name" value="SWIB-MDM2_like"/>
    <property type="match status" value="1"/>
</dbReference>
<dbReference type="FunFam" id="3.30.40.10:FF:000303">
    <property type="entry name" value="Zinc finger CCCH domain-containing protein 19"/>
    <property type="match status" value="1"/>
</dbReference>
<dbReference type="SMART" id="SM00719">
    <property type="entry name" value="Plus3"/>
    <property type="match status" value="1"/>
</dbReference>
<dbReference type="Pfam" id="PF00642">
    <property type="entry name" value="zf-CCCH"/>
    <property type="match status" value="1"/>
</dbReference>
<keyword evidence="1 5" id="KW-0479">Metal-binding</keyword>
<evidence type="ECO:0000259" key="9">
    <source>
        <dbReference type="PROSITE" id="PS51360"/>
    </source>
</evidence>
<evidence type="ECO:0000256" key="2">
    <source>
        <dbReference type="ARBA" id="ARBA00022771"/>
    </source>
</evidence>
<dbReference type="CDD" id="cd15568">
    <property type="entry name" value="PHD5_NSD"/>
    <property type="match status" value="1"/>
</dbReference>
<feature type="compositionally biased region" description="Polar residues" evidence="6">
    <location>
        <begin position="661"/>
        <end position="681"/>
    </location>
</feature>
<evidence type="ECO:0000256" key="5">
    <source>
        <dbReference type="PROSITE-ProRule" id="PRU00723"/>
    </source>
</evidence>
<dbReference type="PROSITE" id="PS50829">
    <property type="entry name" value="GYF"/>
    <property type="match status" value="1"/>
</dbReference>
<feature type="domain" description="GYF" evidence="8">
    <location>
        <begin position="802"/>
        <end position="856"/>
    </location>
</feature>
<evidence type="ECO:0000256" key="3">
    <source>
        <dbReference type="ARBA" id="ARBA00022833"/>
    </source>
</evidence>
<dbReference type="InterPro" id="IPR036128">
    <property type="entry name" value="Plus3-like_sf"/>
</dbReference>
<dbReference type="InterPro" id="IPR036885">
    <property type="entry name" value="SWIB_MDM2_dom_sf"/>
</dbReference>